<dbReference type="EMBL" id="AP021874">
    <property type="protein sequence ID" value="BBO70167.1"/>
    <property type="molecule type" value="Genomic_DNA"/>
</dbReference>
<proteinExistence type="predicted"/>
<accession>A0A5K7YZY2</accession>
<dbReference type="OrthoDB" id="5420775at2"/>
<reference evidence="1 2" key="1">
    <citation type="submission" date="2019-11" db="EMBL/GenBank/DDBJ databases">
        <title>Comparative genomics of hydrocarbon-degrading Desulfosarcina strains.</title>
        <authorList>
            <person name="Watanabe M."/>
            <person name="Kojima H."/>
            <person name="Fukui M."/>
        </authorList>
    </citation>
    <scope>NUCLEOTIDE SEQUENCE [LARGE SCALE GENOMIC DNA]</scope>
    <source>
        <strain evidence="1 2">PL12</strain>
    </source>
</reference>
<name>A0A5K7YZY2_9BACT</name>
<organism evidence="1 2">
    <name type="scientific">Desulfosarcina alkanivorans</name>
    <dbReference type="NCBI Taxonomy" id="571177"/>
    <lineage>
        <taxon>Bacteria</taxon>
        <taxon>Pseudomonadati</taxon>
        <taxon>Thermodesulfobacteriota</taxon>
        <taxon>Desulfobacteria</taxon>
        <taxon>Desulfobacterales</taxon>
        <taxon>Desulfosarcinaceae</taxon>
        <taxon>Desulfosarcina</taxon>
    </lineage>
</organism>
<gene>
    <name evidence="1" type="ORF">DSCA_40970</name>
</gene>
<dbReference type="KEGG" id="dalk:DSCA_40970"/>
<sequence>MIMKAINCCKTMEMELTGWKAIVYDITRKMEALPGGEKSKVLPNIEDLHMLIAEMDDRIDQIRENCKPETCIDDIQTERAAFNASLSTLRVTTEEAMQGLGGGNFGG</sequence>
<dbReference type="RefSeq" id="WP_155318136.1">
    <property type="nucleotide sequence ID" value="NZ_AP021874.1"/>
</dbReference>
<protein>
    <submittedName>
        <fullName evidence="1">Uncharacterized protein</fullName>
    </submittedName>
</protein>
<dbReference type="Proteomes" id="UP000427906">
    <property type="component" value="Chromosome"/>
</dbReference>
<dbReference type="AlphaFoldDB" id="A0A5K7YZY2"/>
<evidence type="ECO:0000313" key="2">
    <source>
        <dbReference type="Proteomes" id="UP000427906"/>
    </source>
</evidence>
<evidence type="ECO:0000313" key="1">
    <source>
        <dbReference type="EMBL" id="BBO70167.1"/>
    </source>
</evidence>
<keyword evidence="2" id="KW-1185">Reference proteome</keyword>